<organism evidence="1">
    <name type="scientific">uncultured Caudovirales phage</name>
    <dbReference type="NCBI Taxonomy" id="2100421"/>
    <lineage>
        <taxon>Viruses</taxon>
        <taxon>Duplodnaviria</taxon>
        <taxon>Heunggongvirae</taxon>
        <taxon>Uroviricota</taxon>
        <taxon>Caudoviricetes</taxon>
        <taxon>Peduoviridae</taxon>
        <taxon>Maltschvirus</taxon>
        <taxon>Maltschvirus maltsch</taxon>
    </lineage>
</organism>
<accession>A0A6J7WYT7</accession>
<evidence type="ECO:0000313" key="1">
    <source>
        <dbReference type="EMBL" id="CAB5221244.1"/>
    </source>
</evidence>
<name>A0A6J7WYT7_9CAUD</name>
<protein>
    <submittedName>
        <fullName evidence="1">Uncharacterized protein</fullName>
    </submittedName>
</protein>
<proteinExistence type="predicted"/>
<sequence>MKVEDWGESRWEFTKNKSRWHFDTTRPPEHGKDSYTYVCNFKADFTDAIKACMPRTKSSTWGSRNPNIERIYSADAEENDLIRVGADPKAPVFERAEAQDIELFQKINTFLGLEESTIKFHNQTTGQMLHTHMDNFAGRPERENSFKVTDFDENPDIIRRFAIMLDDWKLGQIFQLGNANFTQWAAGDCITWEWRDMPHSTANMGWWDRPMLQITGYTTPRTYEVMNLNHLVVKL</sequence>
<gene>
    <name evidence="1" type="ORF">UFOVP247_117</name>
</gene>
<reference evidence="1" key="1">
    <citation type="submission" date="2020-05" db="EMBL/GenBank/DDBJ databases">
        <authorList>
            <person name="Chiriac C."/>
            <person name="Salcher M."/>
            <person name="Ghai R."/>
            <person name="Kavagutti S V."/>
        </authorList>
    </citation>
    <scope>NUCLEOTIDE SEQUENCE</scope>
</reference>
<dbReference type="EMBL" id="LR798288">
    <property type="protein sequence ID" value="CAB5221244.1"/>
    <property type="molecule type" value="Genomic_DNA"/>
</dbReference>